<dbReference type="InterPro" id="IPR050535">
    <property type="entry name" value="DNA_Repair-Maintenance_Comp"/>
</dbReference>
<keyword evidence="6 7" id="KW-0269">Exonuclease</keyword>
<comment type="similarity">
    <text evidence="1 7">Belongs to the SbcD family.</text>
</comment>
<reference evidence="11" key="1">
    <citation type="journal article" date="2019" name="Int. J. Syst. Evol. Microbiol.">
        <title>The Global Catalogue of Microorganisms (GCM) 10K type strain sequencing project: providing services to taxonomists for standard genome sequencing and annotation.</title>
        <authorList>
            <consortium name="The Broad Institute Genomics Platform"/>
            <consortium name="The Broad Institute Genome Sequencing Center for Infectious Disease"/>
            <person name="Wu L."/>
            <person name="Ma J."/>
        </authorList>
    </citation>
    <scope>NUCLEOTIDE SEQUENCE [LARGE SCALE GENOMIC DNA]</scope>
    <source>
        <strain evidence="11">KCTC 12847</strain>
    </source>
</reference>
<dbReference type="EMBL" id="JBHRUH010000010">
    <property type="protein sequence ID" value="MFC3291446.1"/>
    <property type="molecule type" value="Genomic_DNA"/>
</dbReference>
<dbReference type="Pfam" id="PF12320">
    <property type="entry name" value="SbcD_C"/>
    <property type="match status" value="1"/>
</dbReference>
<dbReference type="InterPro" id="IPR029052">
    <property type="entry name" value="Metallo-depent_PP-like"/>
</dbReference>
<sequence>MKLIHTSDWHLGQTFHGQERHYEHQRFLDWLLDTLEARRPDALLVAGDIFDVVNPSLRAQEQLYDFIVAVHERLPRLTLVMIAGNHDSGARIELPAALLKRLRAHALGRVVWLDDGRLDAHRLLVPLEDDDGEVRAWCLALPFLRPAEVTGGEVGDDYVAGITRVHQQLIEAAQARRAPGQALVAMSHAHLRGAAVSEDSERPIVIGGEESLSANLFPECIAYVALGHLHKPQQVGEARIRYSGTPLPMDFSEAHYPHQIVEVTLAGETLGGVEIISVPRAVDMLRVGPAPLDDVVSELEALESDTRLPRSRWPWLEVRVQLDAPRVDLRAVIERALNGQAVRLVRIQSLYAQREGDLSPGQQRLESLGPQALFERAWQDSYGSLPDEPTRQDFANLLQSVIDSDAESEHE</sequence>
<evidence type="ECO:0000256" key="2">
    <source>
        <dbReference type="ARBA" id="ARBA00011322"/>
    </source>
</evidence>
<evidence type="ECO:0000256" key="6">
    <source>
        <dbReference type="ARBA" id="ARBA00022839"/>
    </source>
</evidence>
<keyword evidence="7" id="KW-0233">DNA recombination</keyword>
<dbReference type="PANTHER" id="PTHR30337:SF0">
    <property type="entry name" value="NUCLEASE SBCCD SUBUNIT D"/>
    <property type="match status" value="1"/>
</dbReference>
<dbReference type="Gene3D" id="3.60.21.10">
    <property type="match status" value="1"/>
</dbReference>
<dbReference type="InterPro" id="IPR004593">
    <property type="entry name" value="SbcD"/>
</dbReference>
<evidence type="ECO:0000259" key="9">
    <source>
        <dbReference type="Pfam" id="PF12320"/>
    </source>
</evidence>
<dbReference type="CDD" id="cd00840">
    <property type="entry name" value="MPP_Mre11_N"/>
    <property type="match status" value="1"/>
</dbReference>
<evidence type="ECO:0000256" key="7">
    <source>
        <dbReference type="RuleBase" id="RU363069"/>
    </source>
</evidence>
<evidence type="ECO:0000259" key="8">
    <source>
        <dbReference type="Pfam" id="PF00149"/>
    </source>
</evidence>
<evidence type="ECO:0000256" key="4">
    <source>
        <dbReference type="ARBA" id="ARBA00022722"/>
    </source>
</evidence>
<evidence type="ECO:0000256" key="5">
    <source>
        <dbReference type="ARBA" id="ARBA00022801"/>
    </source>
</evidence>
<organism evidence="10 11">
    <name type="scientific">Modicisalibacter luteus</name>
    <dbReference type="NCBI Taxonomy" id="453962"/>
    <lineage>
        <taxon>Bacteria</taxon>
        <taxon>Pseudomonadati</taxon>
        <taxon>Pseudomonadota</taxon>
        <taxon>Gammaproteobacteria</taxon>
        <taxon>Oceanospirillales</taxon>
        <taxon>Halomonadaceae</taxon>
        <taxon>Modicisalibacter</taxon>
    </lineage>
</organism>
<proteinExistence type="inferred from homology"/>
<dbReference type="GO" id="GO:0004527">
    <property type="term" value="F:exonuclease activity"/>
    <property type="evidence" value="ECO:0007669"/>
    <property type="project" value="UniProtKB-KW"/>
</dbReference>
<dbReference type="RefSeq" id="WP_019016833.1">
    <property type="nucleotide sequence ID" value="NZ_BMXD01000007.1"/>
</dbReference>
<protein>
    <recommendedName>
        <fullName evidence="3 7">Nuclease SbcCD subunit D</fullName>
    </recommendedName>
</protein>
<keyword evidence="4 7" id="KW-0540">Nuclease</keyword>
<dbReference type="InterPro" id="IPR026843">
    <property type="entry name" value="SbcD_C"/>
</dbReference>
<name>A0ABV7LYK7_9GAMM</name>
<dbReference type="Proteomes" id="UP001595640">
    <property type="component" value="Unassembled WGS sequence"/>
</dbReference>
<gene>
    <name evidence="7" type="primary">sbcD</name>
    <name evidence="10" type="ORF">ACFOEI_05145</name>
</gene>
<evidence type="ECO:0000313" key="10">
    <source>
        <dbReference type="EMBL" id="MFC3291446.1"/>
    </source>
</evidence>
<comment type="caution">
    <text evidence="10">The sequence shown here is derived from an EMBL/GenBank/DDBJ whole genome shotgun (WGS) entry which is preliminary data.</text>
</comment>
<keyword evidence="7" id="KW-0255">Endonuclease</keyword>
<feature type="domain" description="Nuclease SbcCD subunit D C-terminal" evidence="9">
    <location>
        <begin position="282"/>
        <end position="380"/>
    </location>
</feature>
<dbReference type="PANTHER" id="PTHR30337">
    <property type="entry name" value="COMPONENT OF ATP-DEPENDENT DSDNA EXONUCLEASE"/>
    <property type="match status" value="1"/>
</dbReference>
<feature type="domain" description="Calcineurin-like phosphoesterase" evidence="8">
    <location>
        <begin position="1"/>
        <end position="232"/>
    </location>
</feature>
<evidence type="ECO:0000313" key="11">
    <source>
        <dbReference type="Proteomes" id="UP001595640"/>
    </source>
</evidence>
<evidence type="ECO:0000256" key="1">
    <source>
        <dbReference type="ARBA" id="ARBA00010555"/>
    </source>
</evidence>
<dbReference type="Pfam" id="PF00149">
    <property type="entry name" value="Metallophos"/>
    <property type="match status" value="1"/>
</dbReference>
<comment type="function">
    <text evidence="7">SbcCD cleaves DNA hairpin structures. These structures can inhibit DNA replication and are intermediates in certain DNA recombination reactions. The complex acts as a 3'-&gt;5' double strand exonuclease that can open hairpins. It also has a 5' single-strand endonuclease activity.</text>
</comment>
<accession>A0ABV7LYK7</accession>
<dbReference type="NCBIfam" id="TIGR00619">
    <property type="entry name" value="sbcd"/>
    <property type="match status" value="1"/>
</dbReference>
<keyword evidence="7" id="KW-0235">DNA replication</keyword>
<keyword evidence="5 7" id="KW-0378">Hydrolase</keyword>
<dbReference type="InterPro" id="IPR004843">
    <property type="entry name" value="Calcineurin-like_PHP"/>
</dbReference>
<comment type="subunit">
    <text evidence="2 7">Heterodimer of SbcC and SbcD.</text>
</comment>
<evidence type="ECO:0000256" key="3">
    <source>
        <dbReference type="ARBA" id="ARBA00013365"/>
    </source>
</evidence>
<dbReference type="SUPFAM" id="SSF56300">
    <property type="entry name" value="Metallo-dependent phosphatases"/>
    <property type="match status" value="1"/>
</dbReference>
<dbReference type="InterPro" id="IPR041796">
    <property type="entry name" value="Mre11_N"/>
</dbReference>
<keyword evidence="11" id="KW-1185">Reference proteome</keyword>